<evidence type="ECO:0000256" key="1">
    <source>
        <dbReference type="ARBA" id="ARBA00004115"/>
    </source>
</evidence>
<reference evidence="8 9" key="1">
    <citation type="submission" date="2017-04" db="EMBL/GenBank/DDBJ databases">
        <title>Draft Aigarchaeota genome from a New Zealand hot spring.</title>
        <authorList>
            <person name="Reysenbach A.-L."/>
            <person name="Donaho J.A."/>
            <person name="Gerhart J."/>
            <person name="Kelley J.F."/>
            <person name="Kouba K."/>
            <person name="Podar M."/>
            <person name="Stott M."/>
        </authorList>
    </citation>
    <scope>NUCLEOTIDE SEQUENCE [LARGE SCALE GENOMIC DNA]</scope>
    <source>
        <strain evidence="8">NZ13_MG1</strain>
    </source>
</reference>
<comment type="pathway">
    <text evidence="2">Protein modification; protein glycosylation.</text>
</comment>
<keyword evidence="3" id="KW-0812">Transmembrane</keyword>
<keyword evidence="5" id="KW-0256">Endoplasmic reticulum</keyword>
<keyword evidence="7" id="KW-0472">Membrane</keyword>
<sequence>MKRLVTFMVLVMLICTALAQIAVASSKEEAYEVVRSVDVRDGGLMYISDSIYVEPGRTVKVGFDIALKDKLVTFYAEQPTVETRYTEEEQPPSLFFIEMRNVGGQAVRAKLVTVFKDLVTEEDSKTFVANVPVLPVIKKTVASFYMVVRFPSGSEVSLPERPGFNYTDTRDGVFTEAKDVDLLSPASVAVKFKNDRFSITFVERADVTVYLENQRRVSFSLKVVNHGKSSISEVKLLLPANATLLGVKDSLGALSSSYTRETGSLVVKPRWEVRGGERVSFTVEYLEPYATQPGGTYALGYPSLLDAAYGEYVLKVILPPGYDFKGSSPEPDELFKDQSGATVLSYVSRGVATLKPRATVSISYVEGMSLVPYLPYLWVATLSAIVSAAVVHRLSRKAKAPALSEEVKEALKAVTSRIPEVARACERLASSIPSDKKSLSRWSRGVYEGELAAIKRDADRVGALKKRLGGFPEIMAKLSSLEAQVSELLGTMTALGRAVEDFRLGRIGKVSYDRITKEYAKDVSSLSSRIRDMAREIEAYLR</sequence>
<evidence type="ECO:0000256" key="6">
    <source>
        <dbReference type="ARBA" id="ARBA00022989"/>
    </source>
</evidence>
<evidence type="ECO:0000313" key="9">
    <source>
        <dbReference type="Proteomes" id="UP000244066"/>
    </source>
</evidence>
<evidence type="ECO:0000256" key="2">
    <source>
        <dbReference type="ARBA" id="ARBA00004922"/>
    </source>
</evidence>
<keyword evidence="6" id="KW-1133">Transmembrane helix</keyword>
<gene>
    <name evidence="8" type="ORF">B9J98_01085</name>
</gene>
<keyword evidence="4" id="KW-0732">Signal</keyword>
<comment type="caution">
    <text evidence="8">The sequence shown here is derived from an EMBL/GenBank/DDBJ whole genome shotgun (WGS) entry which is preliminary data.</text>
</comment>
<proteinExistence type="predicted"/>
<dbReference type="Proteomes" id="UP000244066">
    <property type="component" value="Unassembled WGS sequence"/>
</dbReference>
<comment type="subcellular location">
    <subcellularLocation>
        <location evidence="1">Endoplasmic reticulum membrane</location>
        <topology evidence="1">Single-pass type I membrane protein</topology>
    </subcellularLocation>
</comment>
<evidence type="ECO:0000256" key="5">
    <source>
        <dbReference type="ARBA" id="ARBA00022824"/>
    </source>
</evidence>
<organism evidence="8 9">
    <name type="scientific">Candidatus Terraquivivens tikiterensis</name>
    <dbReference type="NCBI Taxonomy" id="1980982"/>
    <lineage>
        <taxon>Archaea</taxon>
        <taxon>Nitrososphaerota</taxon>
        <taxon>Candidatus Wolframiiraptoraceae</taxon>
        <taxon>Candidatus Terraquivivens</taxon>
    </lineage>
</organism>
<dbReference type="InterPro" id="IPR007676">
    <property type="entry name" value="Ribophorin_I"/>
</dbReference>
<protein>
    <submittedName>
        <fullName evidence="8">Uncharacterized protein</fullName>
    </submittedName>
</protein>
<dbReference type="UniPathway" id="UPA00378"/>
<dbReference type="Pfam" id="PF04597">
    <property type="entry name" value="Ribophorin_I"/>
    <property type="match status" value="1"/>
</dbReference>
<evidence type="ECO:0000256" key="7">
    <source>
        <dbReference type="ARBA" id="ARBA00023136"/>
    </source>
</evidence>
<evidence type="ECO:0000313" key="8">
    <source>
        <dbReference type="EMBL" id="PUA34215.1"/>
    </source>
</evidence>
<evidence type="ECO:0000256" key="4">
    <source>
        <dbReference type="ARBA" id="ARBA00022729"/>
    </source>
</evidence>
<dbReference type="AlphaFoldDB" id="A0A2R7Y9L5"/>
<accession>A0A2R7Y9L5</accession>
<name>A0A2R7Y9L5_9ARCH</name>
<evidence type="ECO:0000256" key="3">
    <source>
        <dbReference type="ARBA" id="ARBA00022692"/>
    </source>
</evidence>
<dbReference type="GO" id="GO:0016020">
    <property type="term" value="C:membrane"/>
    <property type="evidence" value="ECO:0007669"/>
    <property type="project" value="InterPro"/>
</dbReference>
<dbReference type="EMBL" id="NDWU01000002">
    <property type="protein sequence ID" value="PUA34215.1"/>
    <property type="molecule type" value="Genomic_DNA"/>
</dbReference>